<comment type="caution">
    <text evidence="2">The sequence shown here is derived from an EMBL/GenBank/DDBJ whole genome shotgun (WGS) entry which is preliminary data.</text>
</comment>
<dbReference type="HAMAP" id="MF_02216">
    <property type="entry name" value="UbiK"/>
    <property type="match status" value="1"/>
</dbReference>
<dbReference type="PANTHER" id="PTHR38040:SF1">
    <property type="entry name" value="UBIQUINONE BIOSYNTHESIS ACCESSORY FACTOR UBIK"/>
    <property type="match status" value="1"/>
</dbReference>
<comment type="similarity">
    <text evidence="1">Belongs to the UbiK family.</text>
</comment>
<comment type="subcellular location">
    <subcellularLocation>
        <location evidence="1">Cytoplasm</location>
    </subcellularLocation>
</comment>
<comment type="pathway">
    <text evidence="1">Cofactor biosynthesis; ubiquinone biosynthesis.</text>
</comment>
<organism evidence="2 3">
    <name type="scientific">Paenalcaligenes hominis</name>
    <dbReference type="NCBI Taxonomy" id="643674"/>
    <lineage>
        <taxon>Bacteria</taxon>
        <taxon>Pseudomonadati</taxon>
        <taxon>Pseudomonadota</taxon>
        <taxon>Betaproteobacteria</taxon>
        <taxon>Burkholderiales</taxon>
        <taxon>Alcaligenaceae</taxon>
        <taxon>Paenalcaligenes</taxon>
    </lineage>
</organism>
<evidence type="ECO:0000313" key="2">
    <source>
        <dbReference type="EMBL" id="NJB65783.1"/>
    </source>
</evidence>
<dbReference type="EMBL" id="JAATIZ010000004">
    <property type="protein sequence ID" value="NJB65783.1"/>
    <property type="molecule type" value="Genomic_DNA"/>
</dbReference>
<dbReference type="Proteomes" id="UP000783934">
    <property type="component" value="Unassembled WGS sequence"/>
</dbReference>
<keyword evidence="3" id="KW-1185">Reference proteome</keyword>
<evidence type="ECO:0000313" key="3">
    <source>
        <dbReference type="Proteomes" id="UP000783934"/>
    </source>
</evidence>
<dbReference type="RefSeq" id="WP_371019678.1">
    <property type="nucleotide sequence ID" value="NZ_BMCQ01000005.1"/>
</dbReference>
<evidence type="ECO:0000256" key="1">
    <source>
        <dbReference type="HAMAP-Rule" id="MF_02216"/>
    </source>
</evidence>
<proteinExistence type="inferred from homology"/>
<protein>
    <recommendedName>
        <fullName evidence="1">Ubiquinone biosynthesis accessory factor UbiK</fullName>
    </recommendedName>
</protein>
<gene>
    <name evidence="1" type="primary">ubiK</name>
    <name evidence="2" type="ORF">GGR41_002038</name>
</gene>
<name>A0ABX0WSR3_9BURK</name>
<dbReference type="Pfam" id="PF04380">
    <property type="entry name" value="BMFP"/>
    <property type="match status" value="1"/>
</dbReference>
<reference evidence="2 3" key="1">
    <citation type="submission" date="2020-03" db="EMBL/GenBank/DDBJ databases">
        <title>Genomic Encyclopedia of Type Strains, Phase IV (KMG-IV): sequencing the most valuable type-strain genomes for metagenomic binning, comparative biology and taxonomic classification.</title>
        <authorList>
            <person name="Goeker M."/>
        </authorList>
    </citation>
    <scope>NUCLEOTIDE SEQUENCE [LARGE SCALE GENOMIC DNA]</scope>
    <source>
        <strain evidence="2 3">DSM 26613</strain>
    </source>
</reference>
<dbReference type="PANTHER" id="PTHR38040">
    <property type="entry name" value="UBIQUINONE BIOSYNTHESIS ACCESSORY FACTOR UBIK"/>
    <property type="match status" value="1"/>
</dbReference>
<dbReference type="InterPro" id="IPR007475">
    <property type="entry name" value="UbiK"/>
</dbReference>
<keyword evidence="1" id="KW-0831">Ubiquinone biosynthesis</keyword>
<keyword evidence="1" id="KW-0963">Cytoplasm</keyword>
<accession>A0ABX0WSR3</accession>
<comment type="function">
    <text evidence="1">Required for efficient ubiquinone (coenzyme Q) biosynthesis. UbiK is probably an accessory factor of Ubi enzymes and facilitates ubiquinone biosynthesis by acting as an assembly factor, a targeting factor, or both.</text>
</comment>
<sequence length="91" mass="10248">MMNSRNDIFSQIQQNISDLIANSPAADLEKNMKAFMGQTFNRMDLLTRDEFDTQVALLERALARVTALEQRVQELEAKLAQSAAPEPDSHP</sequence>